<keyword evidence="1 7" id="KW-0723">Serine/threonine-protein kinase</keyword>
<dbReference type="GO" id="GO:0009506">
    <property type="term" value="C:plasmodesma"/>
    <property type="evidence" value="ECO:0007669"/>
    <property type="project" value="TreeGrafter"/>
</dbReference>
<evidence type="ECO:0000313" key="11">
    <source>
        <dbReference type="Proteomes" id="UP001187471"/>
    </source>
</evidence>
<proteinExistence type="inferred from homology"/>
<dbReference type="SUPFAM" id="SSF56112">
    <property type="entry name" value="Protein kinase-like (PK-like)"/>
    <property type="match status" value="1"/>
</dbReference>
<dbReference type="PANTHER" id="PTHR27003">
    <property type="entry name" value="OS07G0166700 PROTEIN"/>
    <property type="match status" value="1"/>
</dbReference>
<feature type="domain" description="Protein kinase" evidence="9">
    <location>
        <begin position="1"/>
        <end position="172"/>
    </location>
</feature>
<keyword evidence="8" id="KW-0732">Signal</keyword>
<dbReference type="Gene3D" id="3.30.200.20">
    <property type="entry name" value="Phosphorylase Kinase, domain 1"/>
    <property type="match status" value="1"/>
</dbReference>
<evidence type="ECO:0000256" key="5">
    <source>
        <dbReference type="ARBA" id="ARBA00022840"/>
    </source>
</evidence>
<dbReference type="GO" id="GO:0005524">
    <property type="term" value="F:ATP binding"/>
    <property type="evidence" value="ECO:0007669"/>
    <property type="project" value="UniProtKB-UniRule"/>
</dbReference>
<dbReference type="FunFam" id="3.30.200.20:FF:000039">
    <property type="entry name" value="receptor-like protein kinase FERONIA"/>
    <property type="match status" value="1"/>
</dbReference>
<dbReference type="EMBL" id="JAVXUO010001909">
    <property type="protein sequence ID" value="KAK2978039.1"/>
    <property type="molecule type" value="Genomic_DNA"/>
</dbReference>
<feature type="chain" id="PRO_5041637468" description="Protein kinase domain-containing protein" evidence="8">
    <location>
        <begin position="18"/>
        <end position="172"/>
    </location>
</feature>
<evidence type="ECO:0000256" key="6">
    <source>
        <dbReference type="PROSITE-ProRule" id="PRU10141"/>
    </source>
</evidence>
<dbReference type="Pfam" id="PF00069">
    <property type="entry name" value="Pkinase"/>
    <property type="match status" value="1"/>
</dbReference>
<comment type="similarity">
    <text evidence="7">Belongs to the protein kinase superfamily.</text>
</comment>
<keyword evidence="4" id="KW-0418">Kinase</keyword>
<dbReference type="Proteomes" id="UP001187471">
    <property type="component" value="Unassembled WGS sequence"/>
</dbReference>
<feature type="signal peptide" evidence="8">
    <location>
        <begin position="1"/>
        <end position="17"/>
    </location>
</feature>
<dbReference type="InterPro" id="IPR017441">
    <property type="entry name" value="Protein_kinase_ATP_BS"/>
</dbReference>
<dbReference type="PROSITE" id="PS00108">
    <property type="entry name" value="PROTEIN_KINASE_ST"/>
    <property type="match status" value="1"/>
</dbReference>
<dbReference type="GO" id="GO:0004714">
    <property type="term" value="F:transmembrane receptor protein tyrosine kinase activity"/>
    <property type="evidence" value="ECO:0007669"/>
    <property type="project" value="InterPro"/>
</dbReference>
<reference evidence="10" key="1">
    <citation type="submission" date="2022-12" db="EMBL/GenBank/DDBJ databases">
        <title>Draft genome assemblies for two species of Escallonia (Escalloniales).</title>
        <authorList>
            <person name="Chanderbali A."/>
            <person name="Dervinis C."/>
            <person name="Anghel I."/>
            <person name="Soltis D."/>
            <person name="Soltis P."/>
            <person name="Zapata F."/>
        </authorList>
    </citation>
    <scope>NUCLEOTIDE SEQUENCE</scope>
    <source>
        <strain evidence="10">UCBG92.1500</strain>
        <tissue evidence="10">Leaf</tissue>
    </source>
</reference>
<dbReference type="GO" id="GO:0005886">
    <property type="term" value="C:plasma membrane"/>
    <property type="evidence" value="ECO:0007669"/>
    <property type="project" value="TreeGrafter"/>
</dbReference>
<dbReference type="InterPro" id="IPR008271">
    <property type="entry name" value="Ser/Thr_kinase_AS"/>
</dbReference>
<gene>
    <name evidence="10" type="ORF">RJ640_002831</name>
</gene>
<accession>A0AA88R4M8</accession>
<evidence type="ECO:0000256" key="4">
    <source>
        <dbReference type="ARBA" id="ARBA00022777"/>
    </source>
</evidence>
<sequence length="172" mass="18952">MSLGTLHFFVFWTSDLALQPQCLWMTLGKKLEESNNVEKDRASSLPSGQLCCLFSLAEVQLGTHDFEDALIIGQGGFGKVYRGLIDNGRTTVAIKRLNSTSQQGAPEFWTEIQMLSKVIHRDVKSSNILLDENWAAKISDFGLSKTGPVNQSCTHVSADVKGTRGYLDPDIT</sequence>
<keyword evidence="11" id="KW-1185">Reference proteome</keyword>
<dbReference type="PROSITE" id="PS00107">
    <property type="entry name" value="PROTEIN_KINASE_ATP"/>
    <property type="match status" value="1"/>
</dbReference>
<organism evidence="10 11">
    <name type="scientific">Escallonia rubra</name>
    <dbReference type="NCBI Taxonomy" id="112253"/>
    <lineage>
        <taxon>Eukaryota</taxon>
        <taxon>Viridiplantae</taxon>
        <taxon>Streptophyta</taxon>
        <taxon>Embryophyta</taxon>
        <taxon>Tracheophyta</taxon>
        <taxon>Spermatophyta</taxon>
        <taxon>Magnoliopsida</taxon>
        <taxon>eudicotyledons</taxon>
        <taxon>Gunneridae</taxon>
        <taxon>Pentapetalae</taxon>
        <taxon>asterids</taxon>
        <taxon>campanulids</taxon>
        <taxon>Escalloniales</taxon>
        <taxon>Escalloniaceae</taxon>
        <taxon>Escallonia</taxon>
    </lineage>
</organism>
<evidence type="ECO:0000256" key="1">
    <source>
        <dbReference type="ARBA" id="ARBA00022527"/>
    </source>
</evidence>
<keyword evidence="3 6" id="KW-0547">Nucleotide-binding</keyword>
<feature type="binding site" evidence="6">
    <location>
        <position position="95"/>
    </location>
    <ligand>
        <name>ATP</name>
        <dbReference type="ChEBI" id="CHEBI:30616"/>
    </ligand>
</feature>
<keyword evidence="2" id="KW-0808">Transferase</keyword>
<dbReference type="GO" id="GO:0004674">
    <property type="term" value="F:protein serine/threonine kinase activity"/>
    <property type="evidence" value="ECO:0007669"/>
    <property type="project" value="UniProtKB-KW"/>
</dbReference>
<dbReference type="PANTHER" id="PTHR27003:SF88">
    <property type="entry name" value="RECEPTOR-LIKE PROTEIN KINASE THESEUS 1"/>
    <property type="match status" value="1"/>
</dbReference>
<evidence type="ECO:0000256" key="7">
    <source>
        <dbReference type="RuleBase" id="RU000304"/>
    </source>
</evidence>
<evidence type="ECO:0000259" key="9">
    <source>
        <dbReference type="PROSITE" id="PS50011"/>
    </source>
</evidence>
<evidence type="ECO:0000256" key="2">
    <source>
        <dbReference type="ARBA" id="ARBA00022679"/>
    </source>
</evidence>
<evidence type="ECO:0000256" key="8">
    <source>
        <dbReference type="SAM" id="SignalP"/>
    </source>
</evidence>
<dbReference type="InterPro" id="IPR011009">
    <property type="entry name" value="Kinase-like_dom_sf"/>
</dbReference>
<dbReference type="Gene3D" id="1.10.510.10">
    <property type="entry name" value="Transferase(Phosphotransferase) domain 1"/>
    <property type="match status" value="1"/>
</dbReference>
<evidence type="ECO:0000313" key="10">
    <source>
        <dbReference type="EMBL" id="KAK2978039.1"/>
    </source>
</evidence>
<dbReference type="InterPro" id="IPR000719">
    <property type="entry name" value="Prot_kinase_dom"/>
</dbReference>
<evidence type="ECO:0000256" key="3">
    <source>
        <dbReference type="ARBA" id="ARBA00022741"/>
    </source>
</evidence>
<dbReference type="InterPro" id="IPR045272">
    <property type="entry name" value="ANXUR1/2-like"/>
</dbReference>
<comment type="caution">
    <text evidence="10">The sequence shown here is derived from an EMBL/GenBank/DDBJ whole genome shotgun (WGS) entry which is preliminary data.</text>
</comment>
<name>A0AA88R4M8_9ASTE</name>
<dbReference type="AlphaFoldDB" id="A0AA88R4M8"/>
<dbReference type="PROSITE" id="PS50011">
    <property type="entry name" value="PROTEIN_KINASE_DOM"/>
    <property type="match status" value="1"/>
</dbReference>
<keyword evidence="5 6" id="KW-0067">ATP-binding</keyword>
<protein>
    <recommendedName>
        <fullName evidence="9">Protein kinase domain-containing protein</fullName>
    </recommendedName>
</protein>